<dbReference type="SUPFAM" id="SSF55961">
    <property type="entry name" value="Bet v1-like"/>
    <property type="match status" value="1"/>
</dbReference>
<dbReference type="Pfam" id="PF09229">
    <property type="entry name" value="Aha1_N"/>
    <property type="match status" value="1"/>
</dbReference>
<dbReference type="SMART" id="SM01000">
    <property type="entry name" value="Aha1_N"/>
    <property type="match status" value="1"/>
</dbReference>
<dbReference type="Pfam" id="PF08327">
    <property type="entry name" value="AHSA1"/>
    <property type="match status" value="1"/>
</dbReference>
<evidence type="ECO:0000256" key="1">
    <source>
        <dbReference type="ARBA" id="ARBA00006817"/>
    </source>
</evidence>
<dbReference type="CDD" id="cd08892">
    <property type="entry name" value="SRPBCC_Aha1"/>
    <property type="match status" value="1"/>
</dbReference>
<sequence length="331" mass="37377">MSNWKNVNNWHWVSKNCLNWAQTYFAEQLVGLEAEKNGSKVKVTKIDEITGDCELNNRKSKIITIYDLQIKLNWEGTTADGTEATGKILVPEVAHDTDADDYVFEISVNDDSNDKSSIREVIRKALTPLLIEKFETFSEDLIKYHGADVHIEKDKLGTADATVRAPESVTKQKTSINNNTTSFSSTTSTKSKSSSGKVNTTTLDDVVEFQTSAHELYETLLDTQRVSIWTRGPAKISKEKGSKFELFNGNVRGELLETEPDKKIVQTWRLQSWPEGHYSTVSMTFEQGNDGVKLHVKQTGVPIGEEELTQRNWTGYYWRSIKQTFGFGAVF</sequence>
<organism evidence="4 5">
    <name type="scientific">Circinella minor</name>
    <dbReference type="NCBI Taxonomy" id="1195481"/>
    <lineage>
        <taxon>Eukaryota</taxon>
        <taxon>Fungi</taxon>
        <taxon>Fungi incertae sedis</taxon>
        <taxon>Mucoromycota</taxon>
        <taxon>Mucoromycotina</taxon>
        <taxon>Mucoromycetes</taxon>
        <taxon>Mucorales</taxon>
        <taxon>Lichtheimiaceae</taxon>
        <taxon>Circinella</taxon>
    </lineage>
</organism>
<dbReference type="GO" id="GO:0051087">
    <property type="term" value="F:protein-folding chaperone binding"/>
    <property type="evidence" value="ECO:0007669"/>
    <property type="project" value="InterPro"/>
</dbReference>
<reference evidence="4 5" key="1">
    <citation type="submission" date="2020-12" db="EMBL/GenBank/DDBJ databases">
        <title>Metabolic potential, ecology and presence of endohyphal bacteria is reflected in genomic diversity of Mucoromycotina.</title>
        <authorList>
            <person name="Muszewska A."/>
            <person name="Okrasinska A."/>
            <person name="Steczkiewicz K."/>
            <person name="Drgas O."/>
            <person name="Orlowska M."/>
            <person name="Perlinska-Lenart U."/>
            <person name="Aleksandrzak-Piekarczyk T."/>
            <person name="Szatraj K."/>
            <person name="Zielenkiewicz U."/>
            <person name="Pilsyk S."/>
            <person name="Malc E."/>
            <person name="Mieczkowski P."/>
            <person name="Kruszewska J.S."/>
            <person name="Biernat P."/>
            <person name="Pawlowska J."/>
        </authorList>
    </citation>
    <scope>NUCLEOTIDE SEQUENCE [LARGE SCALE GENOMIC DNA]</scope>
    <source>
        <strain evidence="4 5">CBS 142.35</strain>
    </source>
</reference>
<dbReference type="PANTHER" id="PTHR13009:SF22">
    <property type="entry name" value="LD43819P"/>
    <property type="match status" value="1"/>
</dbReference>
<evidence type="ECO:0000256" key="2">
    <source>
        <dbReference type="SAM" id="MobiDB-lite"/>
    </source>
</evidence>
<evidence type="ECO:0000259" key="3">
    <source>
        <dbReference type="SMART" id="SM01000"/>
    </source>
</evidence>
<dbReference type="GO" id="GO:0005829">
    <property type="term" value="C:cytosol"/>
    <property type="evidence" value="ECO:0007669"/>
    <property type="project" value="TreeGrafter"/>
</dbReference>
<evidence type="ECO:0000313" key="5">
    <source>
        <dbReference type="Proteomes" id="UP000646827"/>
    </source>
</evidence>
<keyword evidence="5" id="KW-1185">Reference proteome</keyword>
<accession>A0A8H7S7C5</accession>
<dbReference type="OrthoDB" id="567237at2759"/>
<dbReference type="GO" id="GO:0006457">
    <property type="term" value="P:protein folding"/>
    <property type="evidence" value="ECO:0007669"/>
    <property type="project" value="TreeGrafter"/>
</dbReference>
<dbReference type="EMBL" id="JAEPRB010000072">
    <property type="protein sequence ID" value="KAG2222901.1"/>
    <property type="molecule type" value="Genomic_DNA"/>
</dbReference>
<dbReference type="SUPFAM" id="SSF103111">
    <property type="entry name" value="Activator of Hsp90 ATPase, Aha1"/>
    <property type="match status" value="1"/>
</dbReference>
<dbReference type="InterPro" id="IPR036338">
    <property type="entry name" value="Aha1"/>
</dbReference>
<dbReference type="GO" id="GO:0001671">
    <property type="term" value="F:ATPase activator activity"/>
    <property type="evidence" value="ECO:0007669"/>
    <property type="project" value="InterPro"/>
</dbReference>
<dbReference type="Gene3D" id="3.15.10.20">
    <property type="entry name" value="Activator of Hsp90 ATPase Aha1, N-terminal domain"/>
    <property type="match status" value="1"/>
</dbReference>
<comment type="caution">
    <text evidence="4">The sequence shown here is derived from an EMBL/GenBank/DDBJ whole genome shotgun (WGS) entry which is preliminary data.</text>
</comment>
<gene>
    <name evidence="4" type="ORF">INT45_013532</name>
</gene>
<feature type="compositionally biased region" description="Low complexity" evidence="2">
    <location>
        <begin position="173"/>
        <end position="198"/>
    </location>
</feature>
<protein>
    <recommendedName>
        <fullName evidence="3">Activator of Hsp90 ATPase AHSA1-like N-terminal domain-containing protein</fullName>
    </recommendedName>
</protein>
<comment type="similarity">
    <text evidence="1">Belongs to the AHA1 family.</text>
</comment>
<dbReference type="Gene3D" id="3.30.530.20">
    <property type="match status" value="1"/>
</dbReference>
<proteinExistence type="inferred from homology"/>
<dbReference type="PANTHER" id="PTHR13009">
    <property type="entry name" value="HEAT SHOCK PROTEIN 90 HSP90 CO-CHAPERONE AHA-1"/>
    <property type="match status" value="1"/>
</dbReference>
<dbReference type="AlphaFoldDB" id="A0A8H7S7C5"/>
<dbReference type="InterPro" id="IPR015310">
    <property type="entry name" value="AHSA1-like_N"/>
</dbReference>
<dbReference type="Proteomes" id="UP000646827">
    <property type="component" value="Unassembled WGS sequence"/>
</dbReference>
<dbReference type="InterPro" id="IPR023393">
    <property type="entry name" value="START-like_dom_sf"/>
</dbReference>
<feature type="domain" description="Activator of Hsp90 ATPase AHSA1-like N-terminal" evidence="3">
    <location>
        <begin position="14"/>
        <end position="147"/>
    </location>
</feature>
<feature type="region of interest" description="Disordered" evidence="2">
    <location>
        <begin position="167"/>
        <end position="198"/>
    </location>
</feature>
<evidence type="ECO:0000313" key="4">
    <source>
        <dbReference type="EMBL" id="KAG2222901.1"/>
    </source>
</evidence>
<dbReference type="InterPro" id="IPR013538">
    <property type="entry name" value="ASHA1/2-like_C"/>
</dbReference>
<name>A0A8H7S7C5_9FUNG</name>